<evidence type="ECO:0000313" key="2">
    <source>
        <dbReference type="Proteomes" id="UP000886998"/>
    </source>
</evidence>
<comment type="caution">
    <text evidence="1">The sequence shown here is derived from an EMBL/GenBank/DDBJ whole genome shotgun (WGS) entry which is preliminary data.</text>
</comment>
<keyword evidence="2" id="KW-1185">Reference proteome</keyword>
<protein>
    <submittedName>
        <fullName evidence="1">Uncharacterized protein</fullName>
    </submittedName>
</protein>
<dbReference type="EMBL" id="BMAV01002249">
    <property type="protein sequence ID" value="GFY41041.1"/>
    <property type="molecule type" value="Genomic_DNA"/>
</dbReference>
<organism evidence="1 2">
    <name type="scientific">Trichonephila inaurata madagascariensis</name>
    <dbReference type="NCBI Taxonomy" id="2747483"/>
    <lineage>
        <taxon>Eukaryota</taxon>
        <taxon>Metazoa</taxon>
        <taxon>Ecdysozoa</taxon>
        <taxon>Arthropoda</taxon>
        <taxon>Chelicerata</taxon>
        <taxon>Arachnida</taxon>
        <taxon>Araneae</taxon>
        <taxon>Araneomorphae</taxon>
        <taxon>Entelegynae</taxon>
        <taxon>Araneoidea</taxon>
        <taxon>Nephilidae</taxon>
        <taxon>Trichonephila</taxon>
        <taxon>Trichonephila inaurata</taxon>
    </lineage>
</organism>
<evidence type="ECO:0000313" key="1">
    <source>
        <dbReference type="EMBL" id="GFY41041.1"/>
    </source>
</evidence>
<proteinExistence type="predicted"/>
<sequence>MSEMETDSQVPVSDCSRMPICKDIRAHFVIANGYKELEETPDTAENYEMKEVLRAARMETLRKKADLVSELRSLPPCTTFNCSCDAIASHFGPLLENEPSNQKANQDSINSAEIITTPKMVWFKMDATNQAILERAKKDTIYFETKQINKLESEISNSADKTTVHEIYVQLISEFEELSTLDKEIESLTDIDSLEEKILTREEYRNKFIMWKIRAERYVGSISNIAIQNLVENQPQNIKLPLISTVPRDFYWSLIHRIKRLDSSLVAVETTSLGWSLQGKCDERSDCTSVHLVHSEEESISTELRRLLEIESLGILDKDSVT</sequence>
<accession>A0A8X7BQJ7</accession>
<name>A0A8X7BQJ7_9ARAC</name>
<gene>
    <name evidence="1" type="primary">AVEN_138136_1</name>
    <name evidence="1" type="ORF">TNIN_293061</name>
</gene>
<dbReference type="Proteomes" id="UP000886998">
    <property type="component" value="Unassembled WGS sequence"/>
</dbReference>
<dbReference type="OrthoDB" id="6434758at2759"/>
<dbReference type="AlphaFoldDB" id="A0A8X7BQJ7"/>
<reference evidence="1" key="1">
    <citation type="submission" date="2020-08" db="EMBL/GenBank/DDBJ databases">
        <title>Multicomponent nature underlies the extraordinary mechanical properties of spider dragline silk.</title>
        <authorList>
            <person name="Kono N."/>
            <person name="Nakamura H."/>
            <person name="Mori M."/>
            <person name="Yoshida Y."/>
            <person name="Ohtoshi R."/>
            <person name="Malay A.D."/>
            <person name="Moran D.A.P."/>
            <person name="Tomita M."/>
            <person name="Numata K."/>
            <person name="Arakawa K."/>
        </authorList>
    </citation>
    <scope>NUCLEOTIDE SEQUENCE</scope>
</reference>